<dbReference type="PANTHER" id="PTHR12565:SF460">
    <property type="entry name" value="TRANSCRIPTION FACTOR BPE"/>
    <property type="match status" value="1"/>
</dbReference>
<dbReference type="EMBL" id="BT140754">
    <property type="protein sequence ID" value="AFK40549.1"/>
    <property type="molecule type" value="mRNA"/>
</dbReference>
<dbReference type="FunFam" id="4.10.280.10:FF:000002">
    <property type="entry name" value="Basic helix-loop-helix transcription factor"/>
    <property type="match status" value="1"/>
</dbReference>
<dbReference type="ExpressionAtlas" id="I3SJV7">
    <property type="expression patterns" value="differential"/>
</dbReference>
<dbReference type="Pfam" id="PF00010">
    <property type="entry name" value="HLH"/>
    <property type="match status" value="1"/>
</dbReference>
<evidence type="ECO:0000313" key="7">
    <source>
        <dbReference type="EMBL" id="AFK40549.1"/>
    </source>
</evidence>
<dbReference type="PANTHER" id="PTHR12565">
    <property type="entry name" value="STEROL REGULATORY ELEMENT-BINDING PROTEIN"/>
    <property type="match status" value="1"/>
</dbReference>
<protein>
    <recommendedName>
        <fullName evidence="6">BHLH domain-containing protein</fullName>
    </recommendedName>
</protein>
<feature type="compositionally biased region" description="Basic and acidic residues" evidence="5">
    <location>
        <begin position="116"/>
        <end position="134"/>
    </location>
</feature>
<keyword evidence="3" id="KW-0804">Transcription</keyword>
<feature type="region of interest" description="Disordered" evidence="5">
    <location>
        <begin position="35"/>
        <end position="147"/>
    </location>
</feature>
<evidence type="ECO:0000256" key="5">
    <source>
        <dbReference type="SAM" id="MobiDB-lite"/>
    </source>
</evidence>
<dbReference type="PROSITE" id="PS50888">
    <property type="entry name" value="BHLH"/>
    <property type="match status" value="1"/>
</dbReference>
<dbReference type="SUPFAM" id="SSF47459">
    <property type="entry name" value="HLH, helix-loop-helix DNA-binding domain"/>
    <property type="match status" value="1"/>
</dbReference>
<evidence type="ECO:0000256" key="2">
    <source>
        <dbReference type="ARBA" id="ARBA00023015"/>
    </source>
</evidence>
<comment type="subcellular location">
    <subcellularLocation>
        <location evidence="1">Nucleus</location>
    </subcellularLocation>
</comment>
<evidence type="ECO:0000256" key="3">
    <source>
        <dbReference type="ARBA" id="ARBA00023163"/>
    </source>
</evidence>
<accession>I3SJV7</accession>
<keyword evidence="2" id="KW-0805">Transcription regulation</keyword>
<evidence type="ECO:0000256" key="4">
    <source>
        <dbReference type="ARBA" id="ARBA00023242"/>
    </source>
</evidence>
<dbReference type="AlphaFoldDB" id="I3SJV7"/>
<dbReference type="CDD" id="cd18919">
    <property type="entry name" value="bHLH_AtBPE_like"/>
    <property type="match status" value="1"/>
</dbReference>
<reference evidence="7" key="1">
    <citation type="submission" date="2012-05" db="EMBL/GenBank/DDBJ databases">
        <authorList>
            <person name="Krishnakumar V."/>
            <person name="Cheung F."/>
            <person name="Xiao Y."/>
            <person name="Chan A."/>
            <person name="Moskal W.A."/>
            <person name="Town C.D."/>
        </authorList>
    </citation>
    <scope>NUCLEOTIDE SEQUENCE</scope>
</reference>
<dbReference type="InterPro" id="IPR011598">
    <property type="entry name" value="bHLH_dom"/>
</dbReference>
<feature type="compositionally biased region" description="Gly residues" evidence="5">
    <location>
        <begin position="50"/>
        <end position="59"/>
    </location>
</feature>
<organism evidence="7">
    <name type="scientific">Medicago truncatula</name>
    <name type="common">Barrel medic</name>
    <name type="synonym">Medicago tribuloides</name>
    <dbReference type="NCBI Taxonomy" id="3880"/>
    <lineage>
        <taxon>Eukaryota</taxon>
        <taxon>Viridiplantae</taxon>
        <taxon>Streptophyta</taxon>
        <taxon>Embryophyta</taxon>
        <taxon>Tracheophyta</taxon>
        <taxon>Spermatophyta</taxon>
        <taxon>Magnoliopsida</taxon>
        <taxon>eudicotyledons</taxon>
        <taxon>Gunneridae</taxon>
        <taxon>Pentapetalae</taxon>
        <taxon>rosids</taxon>
        <taxon>fabids</taxon>
        <taxon>Fabales</taxon>
        <taxon>Fabaceae</taxon>
        <taxon>Papilionoideae</taxon>
        <taxon>50 kb inversion clade</taxon>
        <taxon>NPAAA clade</taxon>
        <taxon>Hologalegina</taxon>
        <taxon>IRL clade</taxon>
        <taxon>Trifolieae</taxon>
        <taxon>Medicago</taxon>
    </lineage>
</organism>
<dbReference type="GO" id="GO:0046983">
    <property type="term" value="F:protein dimerization activity"/>
    <property type="evidence" value="ECO:0007669"/>
    <property type="project" value="InterPro"/>
</dbReference>
<name>I3SJV7_MEDTR</name>
<sequence length="278" mass="29687">MDPGAMMNEGSFPNGNGNTTPFSLAEIWQFPAAINGGGGGLGLRRPQFGNGLGQYGEFGPGLNRDGNGLNHAGGGGKKRRDSEDDSAKCVSTSNGGANAVNDSDGKRTKASGNKNEGGDGKVEGEASSGKHAEQSSKPPPSDPPKQDYIHVRARRGQATDSHGLAERARREKISERMKILQDLVPGCNKVIGKALVLDEIINYIQSLQRQVEFLSMKLEAVNSRLNTGIEAFPPKDYGQQTFDLAGMPFVSQATREPSRGFSPEWLHMQVGGGFERTT</sequence>
<dbReference type="InterPro" id="IPR036638">
    <property type="entry name" value="HLH_DNA-bd_sf"/>
</dbReference>
<keyword evidence="4" id="KW-0539">Nucleus</keyword>
<dbReference type="InterPro" id="IPR024097">
    <property type="entry name" value="bHLH_ZIP_TF"/>
</dbReference>
<dbReference type="Gene3D" id="4.10.280.10">
    <property type="entry name" value="Helix-loop-helix DNA-binding domain"/>
    <property type="match status" value="1"/>
</dbReference>
<evidence type="ECO:0000256" key="1">
    <source>
        <dbReference type="ARBA" id="ARBA00004123"/>
    </source>
</evidence>
<proteinExistence type="evidence at transcript level"/>
<dbReference type="GO" id="GO:0006355">
    <property type="term" value="P:regulation of DNA-templated transcription"/>
    <property type="evidence" value="ECO:0007669"/>
    <property type="project" value="InterPro"/>
</dbReference>
<feature type="domain" description="BHLH" evidence="6">
    <location>
        <begin position="157"/>
        <end position="207"/>
    </location>
</feature>
<evidence type="ECO:0000259" key="6">
    <source>
        <dbReference type="PROSITE" id="PS50888"/>
    </source>
</evidence>
<dbReference type="SMART" id="SM00353">
    <property type="entry name" value="HLH"/>
    <property type="match status" value="1"/>
</dbReference>
<dbReference type="GO" id="GO:0005634">
    <property type="term" value="C:nucleus"/>
    <property type="evidence" value="ECO:0007669"/>
    <property type="project" value="UniProtKB-SubCell"/>
</dbReference>